<reference evidence="3 4" key="1">
    <citation type="submission" date="2009-01" db="EMBL/GenBank/DDBJ databases">
        <title>Complete sequence of Geobacter sp. FRC-32.</title>
        <authorList>
            <consortium name="US DOE Joint Genome Institute"/>
            <person name="Lucas S."/>
            <person name="Copeland A."/>
            <person name="Lapidus A."/>
            <person name="Glavina del Rio T."/>
            <person name="Dalin E."/>
            <person name="Tice H."/>
            <person name="Bruce D."/>
            <person name="Goodwin L."/>
            <person name="Pitluck S."/>
            <person name="Saunders E."/>
            <person name="Brettin T."/>
            <person name="Detter J.C."/>
            <person name="Han C."/>
            <person name="Larimer F."/>
            <person name="Land M."/>
            <person name="Hauser L."/>
            <person name="Kyrpides N."/>
            <person name="Ovchinnikova G."/>
            <person name="Kostka J."/>
            <person name="Richardson P."/>
        </authorList>
    </citation>
    <scope>NUCLEOTIDE SEQUENCE [LARGE SCALE GENOMIC DNA]</scope>
    <source>
        <strain evidence="4">DSM 22248 / JCM 15807 / FRC-32</strain>
    </source>
</reference>
<feature type="signal peptide" evidence="1">
    <location>
        <begin position="1"/>
        <end position="30"/>
    </location>
</feature>
<evidence type="ECO:0000313" key="4">
    <source>
        <dbReference type="Proteomes" id="UP000007721"/>
    </source>
</evidence>
<protein>
    <submittedName>
        <fullName evidence="3">Type IV pilus assembly protein PilY1</fullName>
    </submittedName>
</protein>
<dbReference type="HOGENOM" id="CLU_001890_0_1_7"/>
<evidence type="ECO:0000256" key="1">
    <source>
        <dbReference type="SAM" id="SignalP"/>
    </source>
</evidence>
<evidence type="ECO:0000313" key="3">
    <source>
        <dbReference type="EMBL" id="ACM21420.1"/>
    </source>
</evidence>
<dbReference type="Proteomes" id="UP000007721">
    <property type="component" value="Chromosome"/>
</dbReference>
<keyword evidence="1" id="KW-0732">Signal</keyword>
<dbReference type="InterPro" id="IPR037524">
    <property type="entry name" value="PA14/GLEYA"/>
</dbReference>
<feature type="domain" description="PA14" evidence="2">
    <location>
        <begin position="293"/>
        <end position="446"/>
    </location>
</feature>
<accession>B9M3J9</accession>
<dbReference type="EMBL" id="CP001390">
    <property type="protein sequence ID" value="ACM21420.1"/>
    <property type="molecule type" value="Genomic_DNA"/>
</dbReference>
<gene>
    <name evidence="3" type="primary">pilY1</name>
    <name evidence="3" type="ordered locus">Geob_3077</name>
</gene>
<keyword evidence="4" id="KW-1185">Reference proteome</keyword>
<dbReference type="PROSITE" id="PS51820">
    <property type="entry name" value="PA14"/>
    <property type="match status" value="1"/>
</dbReference>
<organism evidence="3 4">
    <name type="scientific">Geotalea daltonii (strain DSM 22248 / JCM 15807 / FRC-32)</name>
    <name type="common">Geobacter daltonii</name>
    <dbReference type="NCBI Taxonomy" id="316067"/>
    <lineage>
        <taxon>Bacteria</taxon>
        <taxon>Pseudomonadati</taxon>
        <taxon>Thermodesulfobacteriota</taxon>
        <taxon>Desulfuromonadia</taxon>
        <taxon>Geobacterales</taxon>
        <taxon>Geobacteraceae</taxon>
        <taxon>Geotalea</taxon>
    </lineage>
</organism>
<feature type="chain" id="PRO_5002888656" evidence="1">
    <location>
        <begin position="31"/>
        <end position="1961"/>
    </location>
</feature>
<proteinExistence type="predicted"/>
<sequence length="1961" mass="211982">MTEPKPKYGPITIGLFLASLLCFLPHSVIAAVSNDYCILPPYIAQPVPPLVMFEVGRDHKLYYSAYNDAADIDDDGQLETGYKHTVDYYGYFDAYKCYTHSGGSGANDKFTPVSSTPDKFCAAGQWSGNVLNWITMSRSDVLRRVLFGGHRSQDSTSYTELERVPLPQDAHSWGKELTGRLCYDGSKYTTTCNDAGDCASGSSCVDKSVNLIGFAAADAPSECPSPVTVNWTSTNQTVSTTTGNILIAKYKHPNHIGVCGDYSIVPGTPAYVGDPGPYEPTITDTIYGSFEASSANFISSYYISDFNFADTIPSHNPPGNFTSPPLDVLPSKDHGQGADLTDFNFLAVTEFNVTKSTKGDWEFMVDGDDGVELLIDGQLVAFNGGCHSACSTAPTTPCSTTQVGTINLLSGYHRLLVRHSESTGQDGIKVWYKNKNTASWTIFGGATLTLRAPAINSTNVCSIKSQYFIDTGTPVSGTAKRHLFCNTTLSKTGSPIVRLLKNMPNRIWEWSAKERPVCDASLGTPTDLAVRVEVCNAATGVESWCKDYNGTYKPTGLLQKYGEGDGAKVCSKTFFKPCTTDTDCGATEGLCIYKAPMYFGLMTGSYTKNQSGGVLRKNPGSVLDETNANNGIFQTSENVQGNIIHTLDRMAITNYNYSTGQYDNCGWVETGPPIEGMCENWGNPVAEMMYESLRYFSGKRDGSGKFLPTPDFTYGTSADMGLSLSKPDWGYPKGSNVYTPYEIYPSCAKPFVLFLSDINPSYDTDQVPGSSFASYTEDLATPKLNVDVSALSKAIGTQEAIAGNNWFVGQSGSTFDMVCSSKGVSNLDKVRGLCPEEPTKKGGYYAAALAYYGKTLFNANSKIPDVTTFAVALASPVAELKIKVGANSFINFVPVGKSLDGCLGVKESCAAKCTFGLDAEGRFTSSCPSDAFCPTNQIVNDFVEKVQYDNAGNVIYAKFRLNYEDSEQGADHDMDAIVSYEICTPASVNMSDTSCTEPLSSGQLEVKLSSEYASGCIDQALGFVVSGTTADGLYLPVKDKDVSNASKLSSAPLSMPLAWQKVFTVNGTGSIAGFLKNPLWYAAKWGGFVDSNSNNMPDLDSEWNKGGTGNPDNYFLAVNPLKLEQQLDTALNAILARVSSGTAASVLSNSEGSGANILQAVFYPRQDFDNNTSVNWIGEMQNLWYYIDPYFVNSNIREDSDFDHVLNLSKDKVIQFFFSSDDRTMARRFVDPKLVEKTFDTIDPDAVRSLWRAGLQLWERDLSAKPRKIYTSTDSTSLINFSSSLFPGSPAVNNSSLLQPYLQATTVGEAESVINYIHGVDNPPTYRSRTVSINKPDGSLLGSHVWKLGDIVSSTPRLQSTVPLNSYNLKEPKGYRDKSYGDYSNNSGFIYSNSYQNRGMVYVGANDGMLHAFKLGKLEITENFSKLATLSGEDLGNEEWAYVPKNVLPYLKYLAEPSYNHIYFVDGSTSLFDISTAKPTTCSTSDYWNCQKDVSSWKTVLIGGMGIGGASKAEKVTTCTDKVTAGTCVKTPIMDPADGSKGLGYSSYFALDITEQYFTSPGGTLANKPKLLWEFSDPALGFATSGPAIIKINGRTGGVADPNTNGRWLAVFASGPTGPIDTASHQFKGVSDQNLQLFVVDLEKGPGAGYWKIDTGVPNAFAGSLSSNVVDTDRLRLGAPGNYQDDALYVGYVKKAADGSWADGGVLRVVIPENTDPSTLNPPTQWQVSRVMDGIGPVTTSIATLQGKNLYLFFGTGRFYYPGDDPGTDAAKQRRLFGIQEPCYKDPVTHLDGTETTGGDINDNNCSASLSLSDLTDQTSGTANGLSFLGDKGWYINLDLAGNNFNGERVITNPSAVTSGNVYFTSFKPTEDICSFGGTSYLWAVNYYTGLAVPSRSLVGKALVQVSTGSFEEVDLPTAFTDKKGRRMGAGMTGKPSLDAPPIVSNVGLDPLKRILHVQEH</sequence>
<name>B9M3J9_GEODF</name>
<evidence type="ECO:0000259" key="2">
    <source>
        <dbReference type="PROSITE" id="PS51820"/>
    </source>
</evidence>
<dbReference type="STRING" id="316067.Geob_3077"/>
<dbReference type="eggNOG" id="COG3419">
    <property type="taxonomic scope" value="Bacteria"/>
</dbReference>
<dbReference type="KEGG" id="geo:Geob_3077"/>